<evidence type="ECO:0000256" key="2">
    <source>
        <dbReference type="ARBA" id="ARBA00005730"/>
    </source>
</evidence>
<keyword evidence="7" id="KW-0325">Glycoprotein</keyword>
<evidence type="ECO:0000256" key="7">
    <source>
        <dbReference type="ARBA" id="ARBA00023180"/>
    </source>
</evidence>
<dbReference type="Pfam" id="PF02275">
    <property type="entry name" value="CBAH"/>
    <property type="match status" value="1"/>
</dbReference>
<organism evidence="11 12">
    <name type="scientific">Daphnia galeata</name>
    <dbReference type="NCBI Taxonomy" id="27404"/>
    <lineage>
        <taxon>Eukaryota</taxon>
        <taxon>Metazoa</taxon>
        <taxon>Ecdysozoa</taxon>
        <taxon>Arthropoda</taxon>
        <taxon>Crustacea</taxon>
        <taxon>Branchiopoda</taxon>
        <taxon>Diplostraca</taxon>
        <taxon>Cladocera</taxon>
        <taxon>Anomopoda</taxon>
        <taxon>Daphniidae</taxon>
        <taxon>Daphnia</taxon>
    </lineage>
</organism>
<gene>
    <name evidence="11" type="ORF">DGAL_LOCUS11870</name>
</gene>
<keyword evidence="8" id="KW-0458">Lysosome</keyword>
<comment type="caution">
    <text evidence="11">The sequence shown here is derived from an EMBL/GenBank/DDBJ whole genome shotgun (WGS) entry which is preliminary data.</text>
</comment>
<dbReference type="GO" id="GO:0017040">
    <property type="term" value="F:N-acylsphingosine amidohydrolase activity"/>
    <property type="evidence" value="ECO:0007669"/>
    <property type="project" value="UniProtKB-EC"/>
</dbReference>
<accession>A0A8J2WMD9</accession>
<reference evidence="11" key="1">
    <citation type="submission" date="2021-11" db="EMBL/GenBank/DDBJ databases">
        <authorList>
            <person name="Schell T."/>
        </authorList>
    </citation>
    <scope>NUCLEOTIDE SEQUENCE</scope>
    <source>
        <strain evidence="11">M5</strain>
    </source>
</reference>
<dbReference type="InterPro" id="IPR018998">
    <property type="entry name" value="EndoU_C"/>
</dbReference>
<dbReference type="FunFam" id="3.60.60.10:FF:000006">
    <property type="entry name" value="N-acylethanolamine-hydrolyzing acid amidase"/>
    <property type="match status" value="1"/>
</dbReference>
<evidence type="ECO:0000256" key="1">
    <source>
        <dbReference type="ARBA" id="ARBA00004371"/>
    </source>
</evidence>
<dbReference type="InterPro" id="IPR029132">
    <property type="entry name" value="CBAH/NAAA_C"/>
</dbReference>
<dbReference type="SUPFAM" id="SSF142877">
    <property type="entry name" value="EndoU-like"/>
    <property type="match status" value="1"/>
</dbReference>
<keyword evidence="6" id="KW-0865">Zymogen</keyword>
<dbReference type="PANTHER" id="PTHR28583">
    <property type="entry name" value="ACID AMIDASE"/>
    <property type="match status" value="1"/>
</dbReference>
<dbReference type="Pfam" id="PF09412">
    <property type="entry name" value="XendoU"/>
    <property type="match status" value="1"/>
</dbReference>
<sequence>MKSFSWIPFFMSHSLSTILAFLLITCVISQSWDQEFNDQNLLTYSFSENVTCAENEYPPLSSDRVPTYIINLDLPPKLRWSHLMADKKESGKLFPLVDKYLPLVAETLPEPYLSELKGIAEISGIELGEITLYNIFYEVFTLCTSVISQGADGKIYHGRNLDFGLFLGWDVKNHTWLTTEALRPLVVELDFQRGGQTVYKSVNFAGYIGVLTGMKPQRFTLTLDERFSMEGGFVGIIRWLLGDRSSNWAGFLMRDVLEKADSYHQALSTLTTSKLLAPVYFILAGNATDQGVIITRGRIEADVLSMGRGSVSQVSTWFLVETNYDHWNQPPFFDDRRTPAIQCLDKMGRETASLSGIFNVLSTKPVFNKLTTYTCLMDVSTGQFESWIRVCPEPSCDTIDISAGQQRSIDVTDDALLEISRRLYSMDVNGAYDQLELNLQSKTSSGSRVDKAPLPLFKNGVPKDVLSRPTYAKLLALFDNYLASVNETELVTPQEKAEETAFLDAVFGTSVVKATHQFLVSKGLAESSVERFKEQLKNIWFGLYQRAPGKQGSSGFEHVFLEEAKGDLNYLGYTRVLSLGKGPVGLIELPMKYQGVFKPHSTLMIGSSPELEIALYSICFLARPDTLCPISGQINNGKSTQYKIQTFVSKFHGRQFVGSAFPTF</sequence>
<dbReference type="CDD" id="cd01903">
    <property type="entry name" value="Ntn_AC_NAAA"/>
    <property type="match status" value="1"/>
</dbReference>
<feature type="signal peptide" evidence="9">
    <location>
        <begin position="1"/>
        <end position="29"/>
    </location>
</feature>
<keyword evidence="4 9" id="KW-0732">Signal</keyword>
<dbReference type="OrthoDB" id="5273684at2759"/>
<evidence type="ECO:0000313" key="11">
    <source>
        <dbReference type="EMBL" id="CAH0108481.1"/>
    </source>
</evidence>
<keyword evidence="12" id="KW-1185">Reference proteome</keyword>
<name>A0A8J2WMD9_9CRUS</name>
<dbReference type="InterPro" id="IPR037227">
    <property type="entry name" value="EndoU-like"/>
</dbReference>
<evidence type="ECO:0000259" key="10">
    <source>
        <dbReference type="PROSITE" id="PS51959"/>
    </source>
</evidence>
<dbReference type="Proteomes" id="UP000789390">
    <property type="component" value="Unassembled WGS sequence"/>
</dbReference>
<comment type="similarity">
    <text evidence="2">Belongs to the acid ceramidase family.</text>
</comment>
<dbReference type="EMBL" id="CAKKLH010000284">
    <property type="protein sequence ID" value="CAH0108481.1"/>
    <property type="molecule type" value="Genomic_DNA"/>
</dbReference>
<evidence type="ECO:0000313" key="12">
    <source>
        <dbReference type="Proteomes" id="UP000789390"/>
    </source>
</evidence>
<evidence type="ECO:0000256" key="3">
    <source>
        <dbReference type="ARBA" id="ARBA00011891"/>
    </source>
</evidence>
<feature type="domain" description="EndoU" evidence="10">
    <location>
        <begin position="412"/>
        <end position="664"/>
    </location>
</feature>
<evidence type="ECO:0000256" key="9">
    <source>
        <dbReference type="SAM" id="SignalP"/>
    </source>
</evidence>
<protein>
    <recommendedName>
        <fullName evidence="3">ceramidase</fullName>
        <ecNumber evidence="3">3.5.1.23</ecNumber>
    </recommendedName>
</protein>
<dbReference type="PROSITE" id="PS51959">
    <property type="entry name" value="ENDOU"/>
    <property type="match status" value="1"/>
</dbReference>
<dbReference type="CDD" id="cd21159">
    <property type="entry name" value="XendoU"/>
    <property type="match status" value="1"/>
</dbReference>
<dbReference type="GO" id="GO:0004521">
    <property type="term" value="F:RNA endonuclease activity"/>
    <property type="evidence" value="ECO:0007669"/>
    <property type="project" value="InterPro"/>
</dbReference>
<dbReference type="Gene3D" id="3.60.60.10">
    <property type="entry name" value="Penicillin V Acylase, Chain A"/>
    <property type="match status" value="1"/>
</dbReference>
<proteinExistence type="inferred from homology"/>
<comment type="subcellular location">
    <subcellularLocation>
        <location evidence="1">Lysosome</location>
    </subcellularLocation>
</comment>
<dbReference type="PANTHER" id="PTHR28583:SF1">
    <property type="entry name" value="ACID CERAMIDASE"/>
    <property type="match status" value="1"/>
</dbReference>
<evidence type="ECO:0000256" key="6">
    <source>
        <dbReference type="ARBA" id="ARBA00023145"/>
    </source>
</evidence>
<dbReference type="InterPro" id="IPR029130">
    <property type="entry name" value="Acid_ceramidase_N"/>
</dbReference>
<evidence type="ECO:0000256" key="8">
    <source>
        <dbReference type="ARBA" id="ARBA00023228"/>
    </source>
</evidence>
<dbReference type="GO" id="GO:0005764">
    <property type="term" value="C:lysosome"/>
    <property type="evidence" value="ECO:0007669"/>
    <property type="project" value="UniProtKB-SubCell"/>
</dbReference>
<feature type="chain" id="PRO_5035263785" description="ceramidase" evidence="9">
    <location>
        <begin position="30"/>
        <end position="664"/>
    </location>
</feature>
<dbReference type="EC" id="3.5.1.23" evidence="3"/>
<dbReference type="AlphaFoldDB" id="A0A8J2WMD9"/>
<dbReference type="Pfam" id="PF15508">
    <property type="entry name" value="NAAA-beta"/>
    <property type="match status" value="1"/>
</dbReference>
<keyword evidence="5" id="KW-0378">Hydrolase</keyword>
<evidence type="ECO:0000256" key="4">
    <source>
        <dbReference type="ARBA" id="ARBA00022729"/>
    </source>
</evidence>
<evidence type="ECO:0000256" key="5">
    <source>
        <dbReference type="ARBA" id="ARBA00022801"/>
    </source>
</evidence>